<dbReference type="SUPFAM" id="SSF55729">
    <property type="entry name" value="Acyl-CoA N-acyltransferases (Nat)"/>
    <property type="match status" value="1"/>
</dbReference>
<accession>A0AA46PND6</accession>
<dbReference type="AlphaFoldDB" id="A0AA46PND6"/>
<dbReference type="InterPro" id="IPR016181">
    <property type="entry name" value="Acyl_CoA_acyltransferase"/>
</dbReference>
<organism evidence="2 3">
    <name type="scientific">Cytobacillus firmus</name>
    <name type="common">Bacillus firmus</name>
    <dbReference type="NCBI Taxonomy" id="1399"/>
    <lineage>
        <taxon>Bacteria</taxon>
        <taxon>Bacillati</taxon>
        <taxon>Bacillota</taxon>
        <taxon>Bacilli</taxon>
        <taxon>Bacillales</taxon>
        <taxon>Bacillaceae</taxon>
        <taxon>Cytobacillus</taxon>
    </lineage>
</organism>
<protein>
    <submittedName>
        <fullName evidence="2">GNAT family N-acetyltransferase</fullName>
        <ecNumber evidence="2">2.3.1.-</ecNumber>
    </submittedName>
</protein>
<dbReference type="EC" id="2.3.1.-" evidence="2"/>
<sequence length="162" mass="18954">MDIKIVKAAIRDRDIVRNMYALYLHDLTKYTDALHVNDEGTFEFDAFSLIWDKEGIEPYLIKADGKLAGFLLLLKAPFLTKADCCINDFFLYNSFRGKKVGQAAVGQLFSDYKGTWYIEQLKRNKPAVRFWEKVYRDYELEVQETLRMEDGEEVLGQFLKVE</sequence>
<dbReference type="Gene3D" id="3.40.630.30">
    <property type="match status" value="1"/>
</dbReference>
<dbReference type="Proteomes" id="UP001163104">
    <property type="component" value="Chromosome"/>
</dbReference>
<dbReference type="InterPro" id="IPR000182">
    <property type="entry name" value="GNAT_dom"/>
</dbReference>
<dbReference type="Pfam" id="PF00583">
    <property type="entry name" value="Acetyltransf_1"/>
    <property type="match status" value="1"/>
</dbReference>
<keyword evidence="2" id="KW-0012">Acyltransferase</keyword>
<evidence type="ECO:0000313" key="2">
    <source>
        <dbReference type="EMBL" id="UYG93567.1"/>
    </source>
</evidence>
<proteinExistence type="predicted"/>
<evidence type="ECO:0000259" key="1">
    <source>
        <dbReference type="PROSITE" id="PS51186"/>
    </source>
</evidence>
<dbReference type="GO" id="GO:0016747">
    <property type="term" value="F:acyltransferase activity, transferring groups other than amino-acyl groups"/>
    <property type="evidence" value="ECO:0007669"/>
    <property type="project" value="InterPro"/>
</dbReference>
<feature type="domain" description="N-acetyltransferase" evidence="1">
    <location>
        <begin position="3"/>
        <end position="149"/>
    </location>
</feature>
<dbReference type="RefSeq" id="WP_048009485.1">
    <property type="nucleotide sequence ID" value="NZ_CP107027.1"/>
</dbReference>
<gene>
    <name evidence="2" type="ORF">OD459_15285</name>
</gene>
<name>A0AA46PND6_CYTFI</name>
<keyword evidence="2" id="KW-0808">Transferase</keyword>
<evidence type="ECO:0000313" key="3">
    <source>
        <dbReference type="Proteomes" id="UP001163104"/>
    </source>
</evidence>
<dbReference type="EMBL" id="CP107027">
    <property type="protein sequence ID" value="UYG93567.1"/>
    <property type="molecule type" value="Genomic_DNA"/>
</dbReference>
<reference evidence="2" key="1">
    <citation type="submission" date="2022-10" db="EMBL/GenBank/DDBJ databases">
        <title>Mechanism of multi-heavy metal repair in Cytobacillus Firmus M7.</title>
        <authorList>
            <person name="Li X."/>
            <person name="Yu C."/>
        </authorList>
    </citation>
    <scope>NUCLEOTIDE SEQUENCE</scope>
    <source>
        <strain evidence="2">M7</strain>
    </source>
</reference>
<dbReference type="PROSITE" id="PS51186">
    <property type="entry name" value="GNAT"/>
    <property type="match status" value="1"/>
</dbReference>